<dbReference type="Pfam" id="PF25765">
    <property type="entry name" value="PLK4_bind_CEP192"/>
    <property type="match status" value="1"/>
</dbReference>
<evidence type="ECO:0000259" key="7">
    <source>
        <dbReference type="Pfam" id="PF22073"/>
    </source>
</evidence>
<feature type="compositionally biased region" description="Polar residues" evidence="1">
    <location>
        <begin position="142"/>
        <end position="159"/>
    </location>
</feature>
<dbReference type="Proteomes" id="UP000694520">
    <property type="component" value="Chromosome 21"/>
</dbReference>
<dbReference type="GO" id="GO:0071539">
    <property type="term" value="P:protein localization to centrosome"/>
    <property type="evidence" value="ECO:0007669"/>
    <property type="project" value="InterPro"/>
</dbReference>
<reference evidence="10" key="3">
    <citation type="submission" date="2025-09" db="UniProtKB">
        <authorList>
            <consortium name="Ensembl"/>
        </authorList>
    </citation>
    <scope>IDENTIFICATION</scope>
</reference>
<dbReference type="Ensembl" id="ENSBGRT00000029809.1">
    <property type="protein sequence ID" value="ENSBGRP00000025822.1"/>
    <property type="gene ID" value="ENSBGRG00000016108.1"/>
</dbReference>
<feature type="domain" description="Cep192-like" evidence="3">
    <location>
        <begin position="1328"/>
        <end position="1481"/>
    </location>
</feature>
<dbReference type="Pfam" id="PF22064">
    <property type="entry name" value="Cep192_D2"/>
    <property type="match status" value="1"/>
</dbReference>
<feature type="compositionally biased region" description="Polar residues" evidence="1">
    <location>
        <begin position="1879"/>
        <end position="1888"/>
    </location>
</feature>
<protein>
    <submittedName>
        <fullName evidence="10">Centrosomal protein 192</fullName>
    </submittedName>
</protein>
<keyword evidence="11" id="KW-1185">Reference proteome</keyword>
<dbReference type="InterPro" id="IPR054091">
    <property type="entry name" value="Cep192-like_D5"/>
</dbReference>
<feature type="region of interest" description="Disordered" evidence="1">
    <location>
        <begin position="68"/>
        <end position="87"/>
    </location>
</feature>
<dbReference type="Pfam" id="PF22074">
    <property type="entry name" value="Cep192_D5"/>
    <property type="match status" value="1"/>
</dbReference>
<organism evidence="10 11">
    <name type="scientific">Bos mutus grunniens</name>
    <name type="common">Wild yak</name>
    <name type="synonym">Bos grunniens</name>
    <dbReference type="NCBI Taxonomy" id="30521"/>
    <lineage>
        <taxon>Eukaryota</taxon>
        <taxon>Metazoa</taxon>
        <taxon>Chordata</taxon>
        <taxon>Craniata</taxon>
        <taxon>Vertebrata</taxon>
        <taxon>Euteleostomi</taxon>
        <taxon>Mammalia</taxon>
        <taxon>Eutheria</taxon>
        <taxon>Laurasiatheria</taxon>
        <taxon>Artiodactyla</taxon>
        <taxon>Ruminantia</taxon>
        <taxon>Pecora</taxon>
        <taxon>Bovidae</taxon>
        <taxon>Bovinae</taxon>
        <taxon>Bos</taxon>
    </lineage>
</organism>
<dbReference type="InterPro" id="IPR057665">
    <property type="entry name" value="CEP192_PLK4_bind"/>
</dbReference>
<dbReference type="Pfam" id="PF22060">
    <property type="entry name" value="Cep192_D1"/>
    <property type="match status" value="1"/>
</dbReference>
<dbReference type="Pfam" id="PF22066">
    <property type="entry name" value="Cep192_D8"/>
    <property type="match status" value="1"/>
</dbReference>
<evidence type="ECO:0000259" key="2">
    <source>
        <dbReference type="Pfam" id="PF22060"/>
    </source>
</evidence>
<name>A0A8B9XV60_BOSMU</name>
<dbReference type="InterPro" id="IPR054086">
    <property type="entry name" value="Cep192-like_D2"/>
</dbReference>
<dbReference type="GO" id="GO:0005737">
    <property type="term" value="C:cytoplasm"/>
    <property type="evidence" value="ECO:0007669"/>
    <property type="project" value="TreeGrafter"/>
</dbReference>
<dbReference type="Gene3D" id="2.60.40.10">
    <property type="entry name" value="Immunoglobulins"/>
    <property type="match status" value="3"/>
</dbReference>
<evidence type="ECO:0000259" key="8">
    <source>
        <dbReference type="Pfam" id="PF22074"/>
    </source>
</evidence>
<evidence type="ECO:0000259" key="3">
    <source>
        <dbReference type="Pfam" id="PF22064"/>
    </source>
</evidence>
<dbReference type="Pfam" id="PF22076">
    <property type="entry name" value="Cep192_D6"/>
    <property type="match status" value="1"/>
</dbReference>
<dbReference type="InterPro" id="IPR054087">
    <property type="entry name" value="Cep192-like_D7"/>
</dbReference>
<dbReference type="GO" id="GO:0000242">
    <property type="term" value="C:pericentriolar material"/>
    <property type="evidence" value="ECO:0007669"/>
    <property type="project" value="TreeGrafter"/>
</dbReference>
<feature type="compositionally biased region" description="Low complexity" evidence="1">
    <location>
        <begin position="70"/>
        <end position="80"/>
    </location>
</feature>
<feature type="domain" description="Cep192-like" evidence="9">
    <location>
        <begin position="1947"/>
        <end position="2047"/>
    </location>
</feature>
<feature type="domain" description="Cep192-like" evidence="6">
    <location>
        <begin position="1484"/>
        <end position="1582"/>
    </location>
</feature>
<evidence type="ECO:0000313" key="10">
    <source>
        <dbReference type="Ensembl" id="ENSBGRP00000025822.1"/>
    </source>
</evidence>
<dbReference type="Pfam" id="PF22067">
    <property type="entry name" value="Cep192_D3"/>
    <property type="match status" value="1"/>
</dbReference>
<evidence type="ECO:0000259" key="9">
    <source>
        <dbReference type="Pfam" id="PF22076"/>
    </source>
</evidence>
<feature type="domain" description="Cep192-like" evidence="2">
    <location>
        <begin position="1206"/>
        <end position="1326"/>
    </location>
</feature>
<feature type="domain" description="Cep192/Spd-2-like" evidence="7">
    <location>
        <begin position="1600"/>
        <end position="1717"/>
    </location>
</feature>
<dbReference type="GeneTree" id="ENSGT00510000048187"/>
<accession>A0A8B9XV60</accession>
<feature type="domain" description="Cep192-like" evidence="8">
    <location>
        <begin position="1723"/>
        <end position="1883"/>
    </location>
</feature>
<feature type="compositionally biased region" description="Polar residues" evidence="1">
    <location>
        <begin position="1039"/>
        <end position="1049"/>
    </location>
</feature>
<feature type="compositionally biased region" description="Low complexity" evidence="1">
    <location>
        <begin position="822"/>
        <end position="837"/>
    </location>
</feature>
<dbReference type="InterPro" id="IPR054090">
    <property type="entry name" value="Cep192_Spd-2-like_dom"/>
</dbReference>
<dbReference type="InterPro" id="IPR039103">
    <property type="entry name" value="Spd-2/CEP192"/>
</dbReference>
<dbReference type="GO" id="GO:0051298">
    <property type="term" value="P:centrosome duplication"/>
    <property type="evidence" value="ECO:0007669"/>
    <property type="project" value="InterPro"/>
</dbReference>
<dbReference type="FunFam" id="2.60.40.10:FF:000681">
    <property type="entry name" value="Centrosomal protein of 192 kDa"/>
    <property type="match status" value="1"/>
</dbReference>
<feature type="region of interest" description="Disordered" evidence="1">
    <location>
        <begin position="807"/>
        <end position="840"/>
    </location>
</feature>
<feature type="region of interest" description="Disordered" evidence="1">
    <location>
        <begin position="1879"/>
        <end position="1908"/>
    </location>
</feature>
<dbReference type="GO" id="GO:0019901">
    <property type="term" value="F:protein kinase binding"/>
    <property type="evidence" value="ECO:0007669"/>
    <property type="project" value="TreeGrafter"/>
</dbReference>
<feature type="region of interest" description="Disordered" evidence="1">
    <location>
        <begin position="954"/>
        <end position="996"/>
    </location>
</feature>
<reference evidence="10" key="1">
    <citation type="submission" date="2019-05" db="EMBL/GenBank/DDBJ databases">
        <authorList>
            <person name="Zhang S."/>
            <person name="Liu J."/>
        </authorList>
    </citation>
    <scope>NUCLEOTIDE SEQUENCE [LARGE SCALE GENOMIC DNA]</scope>
</reference>
<dbReference type="PANTHER" id="PTHR16029:SF11">
    <property type="entry name" value="CENTROSOMAL PROTEIN OF 192 KDA"/>
    <property type="match status" value="1"/>
</dbReference>
<evidence type="ECO:0000313" key="11">
    <source>
        <dbReference type="Proteomes" id="UP000694520"/>
    </source>
</evidence>
<dbReference type="InterPro" id="IPR013783">
    <property type="entry name" value="Ig-like_fold"/>
</dbReference>
<dbReference type="CDD" id="cd21856">
    <property type="entry name" value="Plk4BD_Cep192"/>
    <property type="match status" value="1"/>
</dbReference>
<dbReference type="GO" id="GO:0005814">
    <property type="term" value="C:centriole"/>
    <property type="evidence" value="ECO:0007669"/>
    <property type="project" value="TreeGrafter"/>
</dbReference>
<dbReference type="Pfam" id="PF22065">
    <property type="entry name" value="Cep192_D7"/>
    <property type="match status" value="1"/>
</dbReference>
<dbReference type="PANTHER" id="PTHR16029">
    <property type="entry name" value="CENTROSOMAL PROTEIN OF 192 KDA"/>
    <property type="match status" value="1"/>
</dbReference>
<feature type="domain" description="Cep192-like" evidence="4">
    <location>
        <begin position="2085"/>
        <end position="2207"/>
    </location>
</feature>
<dbReference type="GO" id="GO:0090222">
    <property type="term" value="P:centrosome-templated microtubule nucleation"/>
    <property type="evidence" value="ECO:0007669"/>
    <property type="project" value="InterPro"/>
</dbReference>
<proteinExistence type="predicted"/>
<feature type="region of interest" description="Disordered" evidence="1">
    <location>
        <begin position="1032"/>
        <end position="1067"/>
    </location>
</feature>
<evidence type="ECO:0000256" key="1">
    <source>
        <dbReference type="SAM" id="MobiDB-lite"/>
    </source>
</evidence>
<dbReference type="InterPro" id="IPR057662">
    <property type="entry name" value="CEP192_Aurora-A_bind"/>
</dbReference>
<feature type="region of interest" description="Disordered" evidence="1">
    <location>
        <begin position="122"/>
        <end position="159"/>
    </location>
</feature>
<dbReference type="Pfam" id="PF22073">
    <property type="entry name" value="Cep192_D4"/>
    <property type="match status" value="1"/>
</dbReference>
<feature type="domain" description="Cep192-like" evidence="5">
    <location>
        <begin position="2252"/>
        <end position="2351"/>
    </location>
</feature>
<dbReference type="InterPro" id="IPR054092">
    <property type="entry name" value="Cep192-like_D6"/>
</dbReference>
<gene>
    <name evidence="10" type="primary">CEP192</name>
</gene>
<evidence type="ECO:0000259" key="5">
    <source>
        <dbReference type="Pfam" id="PF22066"/>
    </source>
</evidence>
<dbReference type="GO" id="GO:0090307">
    <property type="term" value="P:mitotic spindle assembly"/>
    <property type="evidence" value="ECO:0007669"/>
    <property type="project" value="TreeGrafter"/>
</dbReference>
<sequence length="2355" mass="258737">MEDFRGIAEESFPSFLTSSLLGNSGILENVTLSSNLGLPVAVSTLARNRSSSENRYSDVQTSYLVEGKFSVPSETSPSSQSEDEPRERLRLVFSDDDSLAKKKNQTENQCLSDAVLRESAFPSDGARAEEEQARAAEPFLNQGPSNRASPLGQEQDSPIDFCSQSWMNKENKIGIPDVGKRFEKRNPNSDLSLTSFLENEKLISLASLEDSSDDDIDDEEFYDDHLEAYFEQLAIPGMMYEDLEGQEPPENYFKLPTSDPSQEGSYKIMKNKTYFWSIIYFLKESGRAEVLVKSLRTPNTKLNPVDFNDTNASKDDFDLMDSLKLEEVSPHQNKHLTSDSETVLPVDRFLDTETPQVSIQTNVDVASLKPVSDNAFNSTDAPWSPTSERQTCECYELVGKTKDQADPPQSVVYQDEEGRWVTDLAYYTPFDKEQDFNVSLSNELSEDFRSGSDALDLIAQDEEEFNKEHQFMQEENIDAQNMSVALGDTSWGTSVNCGLLRRSLSASDVDRDDASYLRLSLGEFFAQRSEALGCLGGGYNVKRPSFGYFIRSPEKREPIALIRKSDLSRSNLGKEVADLNHGLFSGDLKAQLSEGSVTLQAEELESISQVDENDVTLTANKGKAEDTFLVSSKPQRHTDELPSESDSVLRISTIASAIAEASVSADPLQLATMIKALSNKTREKTCQEDGKQRHYSAVSHFLPNDLEKSNGSSTFDMERYLKKTDISQYEGGLDNFSRAGVSGIWDLSLSKERTTHDIHVVDLGATSISVREPEVGTKLHGMFCFVFFFCVLIGKYIFLIDLKSPSPERGGQGSENGEDSFRPSTSPLSHSSPSEISGTSLSGCALESFGSAAQPQKGPCERELSQLTCPEASVSRLTYVSEQESISPSMASRRVLDDRKSDITSELSTTIIRASPVPAQEPAADKLGEKSPFQSRGKGALSYIIQKNLDTEKVTETTSLSSRPEDVKLDFSSSRLPSSKSEDRSQTSATGLTSDRGDLEQVSLALRSESSLHPATLAIPCLPVSRQAPVLDGGHVTPRDTSATDSEFSGQGPYRTSVPSVPSTEGCGPAPMRQHMPLTGPAVSVHYPLPVAPCAQPHSGALPAASSATLPRCRACGATACGLSCGLPGSCHPAIVGEHVQHSVTAGLCLGQDIGSGLMASSSLCNLYSDTLSQNLLNAAKVLPVQSLHPDCGIEPWDSAVVSGLGRVSVPEELKFPHACCVGIASQTYLSVLNPADRWLQVSIGVLSVSVDGEKVDFSAYPCLVFKNRVIIRPHATEEIKVLFIPSDPGIFRCIFSVASWPFSADAETVAQAEALASRVVLTAIAETPMIEVETEKKGVLDFGDLTYGSWKALPLKLVNKTHANIPIRLIISANAVAWRCFTFSKEPIHAALRALPYAHAIAQLAAPSVINHMMPASDDGQDPEFLVIWVLFHSPKKQITSSEILDSAEEFLARVDIEVDSPNPTPVIKSISLRARTGIARIHAPKDLQTLHLFASVASSARQYLPLKNAGNIDVHLDIKIPDQGSHFSVDPEKLFLKPGEEHEVIVSFSPKDPVGCEERILKIFVQPFGPQYEVMLKGEIVSSGNRPLAPESLTSDIPSILSNKQFLAWGGVPLGRTQLQKLALRNNSASTAQHLRLLVRGQDQDCFQLQHTFGSEERLTSNCEVRIRPKEDIYISVLFAPTRLSCMLAKLEIKQLGVRSQPGVKFTIPLSGYGGTSNLILEDVKKLSDSYMVTVNDLVPGQESRIVISVRNTGSRAAFVKAVGFKDSQKKVLLDPKVLRIFPDKFVLKERTQEDVTIIYNPSDRESSCKTTTELSTIYFFGGDEISRQQYRRAVLHMPEVRERILPSLSVLHSIDFAEAFQDELLVTEVYDLPQQPNDVQDSISSREFLPPSAKPSLEFKSESGSCGAHGGNISLDVLPVKGPQGSPLLSQAVPPPQDNSASEEVWAVHPEHLVLVAPSCDMAKTGRFQILNNSIRLLKFELYWPAHCLTVTPQHGFIAPESKMQILVSPNSSLSTKHSMFPWSGLIYIHCDNGQKKIVKVQIREDLTQEELFTHLTSGPLGILSQETEHVVNLVKPAAKPPSTKVELRNKTVTFPPTEPGETSGNYLELENHGDTEVRWHLSSLAPPYVKGVDESGDVFRATYAAFRCSPISGVVEGHSVQKVSIMFLPRDRGDYAQFWDVECHPLKEPHLKHTLRFQLSGHSVRAESEPGISRISANSLIKIDNLLKLRRQAVSEASALIPGQLDLTHRGVYAPEDVYQFLPTKVGESRTLKVNLRNNSFITHSLKFLSPREPFYVKHSKYSLRAQHYINMPVQFKPKSVGKFEALLVVQTDEGKSVAVRLIGEALGNIS</sequence>
<dbReference type="InterPro" id="IPR054089">
    <property type="entry name" value="Cep192-like_D3"/>
</dbReference>
<reference evidence="10" key="2">
    <citation type="submission" date="2025-08" db="UniProtKB">
        <authorList>
            <consortium name="Ensembl"/>
        </authorList>
    </citation>
    <scope>IDENTIFICATION</scope>
</reference>
<dbReference type="Pfam" id="PF25763">
    <property type="entry name" value="Aurora-A_bind_CEP192"/>
    <property type="match status" value="1"/>
</dbReference>
<evidence type="ECO:0000259" key="6">
    <source>
        <dbReference type="Pfam" id="PF22067"/>
    </source>
</evidence>
<dbReference type="InterPro" id="IPR054085">
    <property type="entry name" value="Cep192-like_D1"/>
</dbReference>
<evidence type="ECO:0000259" key="4">
    <source>
        <dbReference type="Pfam" id="PF22065"/>
    </source>
</evidence>
<dbReference type="InterPro" id="IPR054088">
    <property type="entry name" value="Cep192-like_D8"/>
</dbReference>